<feature type="non-terminal residue" evidence="2">
    <location>
        <position position="139"/>
    </location>
</feature>
<dbReference type="Proteomes" id="UP000053127">
    <property type="component" value="Unassembled WGS sequence"/>
</dbReference>
<keyword evidence="3" id="KW-1185">Reference proteome</keyword>
<evidence type="ECO:0000256" key="1">
    <source>
        <dbReference type="SAM" id="MobiDB-lite"/>
    </source>
</evidence>
<proteinExistence type="predicted"/>
<reference evidence="2 3" key="1">
    <citation type="submission" date="2015-10" db="EMBL/GenBank/DDBJ databases">
        <title>Draft genome sequence of Streptomyces yokosukanensis DSM 40224, type strain for the species Streptomyces yokosukanensis.</title>
        <authorList>
            <person name="Ruckert C."/>
            <person name="Winkler A."/>
            <person name="Kalinowski J."/>
            <person name="Kampfer P."/>
            <person name="Glaeser S."/>
        </authorList>
    </citation>
    <scope>NUCLEOTIDE SEQUENCE [LARGE SCALE GENOMIC DNA]</scope>
    <source>
        <strain evidence="2 3">DSM 40224</strain>
    </source>
</reference>
<dbReference type="OrthoDB" id="3389929at2"/>
<accession>A0A101NF01</accession>
<dbReference type="EMBL" id="LMWN01000171">
    <property type="protein sequence ID" value="KUM91772.1"/>
    <property type="molecule type" value="Genomic_DNA"/>
</dbReference>
<dbReference type="AlphaFoldDB" id="A0A101NF01"/>
<evidence type="ECO:0000313" key="2">
    <source>
        <dbReference type="EMBL" id="KUM91772.1"/>
    </source>
</evidence>
<feature type="region of interest" description="Disordered" evidence="1">
    <location>
        <begin position="39"/>
        <end position="69"/>
    </location>
</feature>
<dbReference type="InterPro" id="IPR045436">
    <property type="entry name" value="DUF6507"/>
</dbReference>
<evidence type="ECO:0000313" key="3">
    <source>
        <dbReference type="Proteomes" id="UP000053127"/>
    </source>
</evidence>
<name>A0A101NF01_9ACTN</name>
<sequence>MTGWDLQPQGIDHVLTTTGKTASHLETYANDFGKHLQSAASSAGTVSADDGSGAQDGGKGGAGKDDGKSPGGLVALALSQYAEHATKDLQFVAARAGKSLQGVVDATTAYLNGDEAMAARAQKNAATPGVKMPGAPEAG</sequence>
<dbReference type="STRING" id="67386.AQI95_44185"/>
<dbReference type="Pfam" id="PF20117">
    <property type="entry name" value="DUF6507"/>
    <property type="match status" value="1"/>
</dbReference>
<protein>
    <submittedName>
        <fullName evidence="2">Uncharacterized protein</fullName>
    </submittedName>
</protein>
<dbReference type="RefSeq" id="WP_067137152.1">
    <property type="nucleotide sequence ID" value="NZ_KQ948286.1"/>
</dbReference>
<organism evidence="2 3">
    <name type="scientific">Streptomyces yokosukanensis</name>
    <dbReference type="NCBI Taxonomy" id="67386"/>
    <lineage>
        <taxon>Bacteria</taxon>
        <taxon>Bacillati</taxon>
        <taxon>Actinomycetota</taxon>
        <taxon>Actinomycetes</taxon>
        <taxon>Kitasatosporales</taxon>
        <taxon>Streptomycetaceae</taxon>
        <taxon>Streptomyces</taxon>
    </lineage>
</organism>
<gene>
    <name evidence="2" type="ORF">AQI95_44185</name>
</gene>
<comment type="caution">
    <text evidence="2">The sequence shown here is derived from an EMBL/GenBank/DDBJ whole genome shotgun (WGS) entry which is preliminary data.</text>
</comment>